<name>A0A9P5XEA7_9AGAR</name>
<dbReference type="EMBL" id="MU151139">
    <property type="protein sequence ID" value="KAF9449130.1"/>
    <property type="molecule type" value="Genomic_DNA"/>
</dbReference>
<feature type="transmembrane region" description="Helical" evidence="2">
    <location>
        <begin position="41"/>
        <end position="64"/>
    </location>
</feature>
<evidence type="ECO:0000256" key="2">
    <source>
        <dbReference type="SAM" id="Phobius"/>
    </source>
</evidence>
<comment type="caution">
    <text evidence="3">The sequence shown here is derived from an EMBL/GenBank/DDBJ whole genome shotgun (WGS) entry which is preliminary data.</text>
</comment>
<keyword evidence="2" id="KW-0812">Transmembrane</keyword>
<protein>
    <submittedName>
        <fullName evidence="3">Uncharacterized protein</fullName>
    </submittedName>
</protein>
<proteinExistence type="predicted"/>
<sequence length="421" mass="44973">MVKVNLDPQPGEGTIWFNYFMVYDPSGHGGMAPSRQLSKGVIAGVVLGDLGFVLIIMGCVVCYIRRRRSKKKEEEKHYHQDAVGYNFSDEGVNGTDIRWNGENGEGNWGEQDRQSSTWVSEGGQWYSKNGAQPFVLGLSASPYAGELPQSSHVVYRSSAAVASPNNSSHPASVVSIPTNIGRSCVTAPTAMDPRENLIPLRPPLTAGPTEHENSHLHGSSAGQDGGGANIGVLGSSTEWQNLVLRGAINEGGRENTGGGPGTHQAPITEKVRLSWHGDSYGQSGGPTVGTMITNPVDLGGSNNMAERLSERKTLQHVDSGPRLLEGPRSPVELPPLYSQIEIDGATLDSRGLKCFGSVRISAFNTGEFIIPLLAPDYDDIRTDSHDRFAKVPGNERGEPWKAARVIVGAVRDGGSRGLGLV</sequence>
<dbReference type="Proteomes" id="UP000807342">
    <property type="component" value="Unassembled WGS sequence"/>
</dbReference>
<organism evidence="3 4">
    <name type="scientific">Macrolepiota fuliginosa MF-IS2</name>
    <dbReference type="NCBI Taxonomy" id="1400762"/>
    <lineage>
        <taxon>Eukaryota</taxon>
        <taxon>Fungi</taxon>
        <taxon>Dikarya</taxon>
        <taxon>Basidiomycota</taxon>
        <taxon>Agaricomycotina</taxon>
        <taxon>Agaricomycetes</taxon>
        <taxon>Agaricomycetidae</taxon>
        <taxon>Agaricales</taxon>
        <taxon>Agaricineae</taxon>
        <taxon>Agaricaceae</taxon>
        <taxon>Macrolepiota</taxon>
    </lineage>
</organism>
<accession>A0A9P5XEA7</accession>
<keyword evidence="2" id="KW-1133">Transmembrane helix</keyword>
<dbReference type="CDD" id="cd12087">
    <property type="entry name" value="TM_EGFR-like"/>
    <property type="match status" value="1"/>
</dbReference>
<gene>
    <name evidence="3" type="ORF">P691DRAFT_854945</name>
</gene>
<evidence type="ECO:0000313" key="4">
    <source>
        <dbReference type="Proteomes" id="UP000807342"/>
    </source>
</evidence>
<evidence type="ECO:0000256" key="1">
    <source>
        <dbReference type="SAM" id="MobiDB-lite"/>
    </source>
</evidence>
<feature type="region of interest" description="Disordered" evidence="1">
    <location>
        <begin position="193"/>
        <end position="232"/>
    </location>
</feature>
<reference evidence="3" key="1">
    <citation type="submission" date="2020-11" db="EMBL/GenBank/DDBJ databases">
        <authorList>
            <consortium name="DOE Joint Genome Institute"/>
            <person name="Ahrendt S."/>
            <person name="Riley R."/>
            <person name="Andreopoulos W."/>
            <person name="Labutti K."/>
            <person name="Pangilinan J."/>
            <person name="Ruiz-Duenas F.J."/>
            <person name="Barrasa J.M."/>
            <person name="Sanchez-Garcia M."/>
            <person name="Camarero S."/>
            <person name="Miyauchi S."/>
            <person name="Serrano A."/>
            <person name="Linde D."/>
            <person name="Babiker R."/>
            <person name="Drula E."/>
            <person name="Ayuso-Fernandez I."/>
            <person name="Pacheco R."/>
            <person name="Padilla G."/>
            <person name="Ferreira P."/>
            <person name="Barriuso J."/>
            <person name="Kellner H."/>
            <person name="Castanera R."/>
            <person name="Alfaro M."/>
            <person name="Ramirez L."/>
            <person name="Pisabarro A.G."/>
            <person name="Kuo A."/>
            <person name="Tritt A."/>
            <person name="Lipzen A."/>
            <person name="He G."/>
            <person name="Yan M."/>
            <person name="Ng V."/>
            <person name="Cullen D."/>
            <person name="Martin F."/>
            <person name="Rosso M.-N."/>
            <person name="Henrissat B."/>
            <person name="Hibbett D."/>
            <person name="Martinez A.T."/>
            <person name="Grigoriev I.V."/>
        </authorList>
    </citation>
    <scope>NUCLEOTIDE SEQUENCE</scope>
    <source>
        <strain evidence="3">MF-IS2</strain>
    </source>
</reference>
<keyword evidence="4" id="KW-1185">Reference proteome</keyword>
<evidence type="ECO:0000313" key="3">
    <source>
        <dbReference type="EMBL" id="KAF9449130.1"/>
    </source>
</evidence>
<dbReference type="AlphaFoldDB" id="A0A9P5XEA7"/>
<keyword evidence="2" id="KW-0472">Membrane</keyword>